<organism evidence="1 2">
    <name type="scientific">Burkholderia cepacia</name>
    <name type="common">Pseudomonas cepacia</name>
    <dbReference type="NCBI Taxonomy" id="292"/>
    <lineage>
        <taxon>Bacteria</taxon>
        <taxon>Pseudomonadati</taxon>
        <taxon>Pseudomonadota</taxon>
        <taxon>Betaproteobacteria</taxon>
        <taxon>Burkholderiales</taxon>
        <taxon>Burkholderiaceae</taxon>
        <taxon>Burkholderia</taxon>
        <taxon>Burkholderia cepacia complex</taxon>
    </lineage>
</organism>
<protein>
    <submittedName>
        <fullName evidence="1">Uncharacterized protein</fullName>
    </submittedName>
</protein>
<name>A0ABN5D0X7_BURCE</name>
<gene>
    <name evidence="1" type="ORF">CO711_28000</name>
</gene>
<dbReference type="EMBL" id="CP023521">
    <property type="protein sequence ID" value="ATF81210.1"/>
    <property type="molecule type" value="Genomic_DNA"/>
</dbReference>
<evidence type="ECO:0000313" key="2">
    <source>
        <dbReference type="Proteomes" id="UP000218103"/>
    </source>
</evidence>
<dbReference type="Proteomes" id="UP000218103">
    <property type="component" value="Chromosome 2"/>
</dbReference>
<accession>A0ABN5D0X7</accession>
<proteinExistence type="predicted"/>
<keyword evidence="2" id="KW-1185">Reference proteome</keyword>
<evidence type="ECO:0000313" key="1">
    <source>
        <dbReference type="EMBL" id="ATF81210.1"/>
    </source>
</evidence>
<dbReference type="RefSeq" id="WP_027791757.1">
    <property type="nucleotide sequence ID" value="NZ_BCNU01000002.1"/>
</dbReference>
<sequence length="83" mass="9356">MANPYGWVFLRQHGDMFFNYVIGEMSYQIQVTHECLADSLGSDGSREGDENAIVQNMEGIQAIALKKIEAGMRSPILIRDDDF</sequence>
<reference evidence="2" key="1">
    <citation type="submission" date="2017-09" db="EMBL/GenBank/DDBJ databases">
        <title>FDA dAtabase for Regulatory Grade micrObial Sequences (FDA-ARGOS): Supporting development and validation of Infectious Disease Dx tests.</title>
        <authorList>
            <person name="Minogue T."/>
            <person name="Wolcott M."/>
            <person name="Wasieloski L."/>
            <person name="Aguilar W."/>
            <person name="Moore D."/>
            <person name="Tallon L.J."/>
            <person name="Sadzewicz L."/>
            <person name="Ott S."/>
            <person name="Zhao X."/>
            <person name="Nagaraj S."/>
            <person name="Vavikolanu K."/>
            <person name="Aluvathingal J."/>
            <person name="Nadendla S."/>
            <person name="Sichtig H."/>
        </authorList>
    </citation>
    <scope>NUCLEOTIDE SEQUENCE [LARGE SCALE GENOMIC DNA]</scope>
    <source>
        <strain evidence="2">FDAARGOS_388</strain>
    </source>
</reference>